<keyword evidence="3 5" id="KW-1133">Transmembrane helix</keyword>
<feature type="transmembrane region" description="Helical" evidence="5">
    <location>
        <begin position="6"/>
        <end position="29"/>
    </location>
</feature>
<keyword evidence="4 5" id="KW-0472">Membrane</keyword>
<name>A0ABT6FW32_9FLAO</name>
<dbReference type="Proteomes" id="UP001153642">
    <property type="component" value="Unassembled WGS sequence"/>
</dbReference>
<evidence type="ECO:0000313" key="7">
    <source>
        <dbReference type="EMBL" id="MDG3587302.1"/>
    </source>
</evidence>
<dbReference type="RefSeq" id="WP_277900988.1">
    <property type="nucleotide sequence ID" value="NZ_JAPMUA010000006.1"/>
</dbReference>
<dbReference type="PANTHER" id="PTHR36974">
    <property type="entry name" value="MEMBRANE PROTEIN-RELATED"/>
    <property type="match status" value="1"/>
</dbReference>
<evidence type="ECO:0000256" key="2">
    <source>
        <dbReference type="ARBA" id="ARBA00022692"/>
    </source>
</evidence>
<protein>
    <recommendedName>
        <fullName evidence="6">Methylamine utilisation protein MauE domain-containing protein</fullName>
    </recommendedName>
</protein>
<feature type="transmembrane region" description="Helical" evidence="5">
    <location>
        <begin position="96"/>
        <end position="116"/>
    </location>
</feature>
<sequence>MQHPWHFYLMAVIYIITGTLHFVKPNTYVSIMPLYIPYKKVMVYVSGLAEILLGILLFTSLKNMALWGIIIMLLAFIPVHIYMLQDKKFEKVAPKWMLILRVPLQFALMFWAYWYINT</sequence>
<proteinExistence type="predicted"/>
<organism evidence="7 8">
    <name type="scientific">Galbibacter pacificus</name>
    <dbReference type="NCBI Taxonomy" id="2996052"/>
    <lineage>
        <taxon>Bacteria</taxon>
        <taxon>Pseudomonadati</taxon>
        <taxon>Bacteroidota</taxon>
        <taxon>Flavobacteriia</taxon>
        <taxon>Flavobacteriales</taxon>
        <taxon>Flavobacteriaceae</taxon>
        <taxon>Galbibacter</taxon>
    </lineage>
</organism>
<gene>
    <name evidence="7" type="ORF">OSR52_15635</name>
</gene>
<evidence type="ECO:0000256" key="4">
    <source>
        <dbReference type="ARBA" id="ARBA00023136"/>
    </source>
</evidence>
<reference evidence="7" key="1">
    <citation type="submission" date="2022-11" db="EMBL/GenBank/DDBJ databases">
        <title>High-quality draft genome sequence of Galbibacter sp. strain CMA-7.</title>
        <authorList>
            <person name="Wei L."/>
            <person name="Dong C."/>
            <person name="Shao Z."/>
        </authorList>
    </citation>
    <scope>NUCLEOTIDE SEQUENCE</scope>
    <source>
        <strain evidence="7">CMA-7</strain>
    </source>
</reference>
<dbReference type="InterPro" id="IPR009908">
    <property type="entry name" value="Methylamine_util_MauE"/>
</dbReference>
<dbReference type="EMBL" id="JAPMUA010000006">
    <property type="protein sequence ID" value="MDG3587302.1"/>
    <property type="molecule type" value="Genomic_DNA"/>
</dbReference>
<comment type="caution">
    <text evidence="7">The sequence shown here is derived from an EMBL/GenBank/DDBJ whole genome shotgun (WGS) entry which is preliminary data.</text>
</comment>
<feature type="transmembrane region" description="Helical" evidence="5">
    <location>
        <begin position="64"/>
        <end position="84"/>
    </location>
</feature>
<comment type="subcellular location">
    <subcellularLocation>
        <location evidence="1">Membrane</location>
        <topology evidence="1">Multi-pass membrane protein</topology>
    </subcellularLocation>
</comment>
<dbReference type="PANTHER" id="PTHR36974:SF1">
    <property type="entry name" value="DOXX FAMILY MEMBRANE PROTEIN"/>
    <property type="match status" value="1"/>
</dbReference>
<feature type="domain" description="Methylamine utilisation protein MauE" evidence="6">
    <location>
        <begin position="8"/>
        <end position="87"/>
    </location>
</feature>
<evidence type="ECO:0000313" key="8">
    <source>
        <dbReference type="Proteomes" id="UP001153642"/>
    </source>
</evidence>
<evidence type="ECO:0000256" key="3">
    <source>
        <dbReference type="ARBA" id="ARBA00022989"/>
    </source>
</evidence>
<evidence type="ECO:0000259" key="6">
    <source>
        <dbReference type="Pfam" id="PF07291"/>
    </source>
</evidence>
<keyword evidence="8" id="KW-1185">Reference proteome</keyword>
<accession>A0ABT6FW32</accession>
<dbReference type="Pfam" id="PF07291">
    <property type="entry name" value="MauE"/>
    <property type="match status" value="1"/>
</dbReference>
<keyword evidence="2 5" id="KW-0812">Transmembrane</keyword>
<feature type="transmembrane region" description="Helical" evidence="5">
    <location>
        <begin position="41"/>
        <end position="58"/>
    </location>
</feature>
<evidence type="ECO:0000256" key="5">
    <source>
        <dbReference type="SAM" id="Phobius"/>
    </source>
</evidence>
<evidence type="ECO:0000256" key="1">
    <source>
        <dbReference type="ARBA" id="ARBA00004141"/>
    </source>
</evidence>